<dbReference type="OrthoDB" id="10262596at2759"/>
<dbReference type="PANTHER" id="PTHR21599:SF0">
    <property type="entry name" value="GLYCERATE KINASE"/>
    <property type="match status" value="1"/>
</dbReference>
<dbReference type="EMBL" id="AUPL01002868">
    <property type="protein sequence ID" value="ESL09409.1"/>
    <property type="molecule type" value="Genomic_DNA"/>
</dbReference>
<dbReference type="PANTHER" id="PTHR21599">
    <property type="entry name" value="GLYCERATE KINASE"/>
    <property type="match status" value="1"/>
</dbReference>
<dbReference type="InterPro" id="IPR004381">
    <property type="entry name" value="Glycerate_kinase"/>
</dbReference>
<feature type="region of interest" description="Disordered" evidence="4">
    <location>
        <begin position="503"/>
        <end position="525"/>
    </location>
</feature>
<organism evidence="5 6">
    <name type="scientific">Trypanosoma rangeli SC58</name>
    <dbReference type="NCBI Taxonomy" id="429131"/>
    <lineage>
        <taxon>Eukaryota</taxon>
        <taxon>Discoba</taxon>
        <taxon>Euglenozoa</taxon>
        <taxon>Kinetoplastea</taxon>
        <taxon>Metakinetoplastina</taxon>
        <taxon>Trypanosomatida</taxon>
        <taxon>Trypanosomatidae</taxon>
        <taxon>Trypanosoma</taxon>
        <taxon>Herpetosoma</taxon>
    </lineage>
</organism>
<keyword evidence="6" id="KW-1185">Reference proteome</keyword>
<dbReference type="InterPro" id="IPR018197">
    <property type="entry name" value="Glycerate_kinase_RE-like"/>
</dbReference>
<dbReference type="InterPro" id="IPR018193">
    <property type="entry name" value="Glyc_kinase_flavodox-like_fold"/>
</dbReference>
<evidence type="ECO:0000256" key="4">
    <source>
        <dbReference type="SAM" id="MobiDB-lite"/>
    </source>
</evidence>
<sequence length="525" mass="55757">MPSSTTRYSWERVLACCDSFKGTLTACDAGLAIERAFRGVEKGGSARADVVHCPMSDGGAGLLDSLLFPNHSQLSSPYTFSKVEVPTVGTTGSPGQPQPPLVVGPLGEPLNCSGSTYRPYFACDVANRVVVVEMAIASGLPMVPEEERNPLRTTSYGVGQLIKYAVEYVASEQHRMHGGDADGGVTVFLGIGGSATNDGGLGALQALGVEMLVDSKVGGARPLDTPFVGGDLGRLVGVRATRAFQQMFLRAAGGSRKEPYCKEVRLIGDVASPLVGPDGATAIFGPQKCSSTWDKARRESVLAQLERGMLSASAAVAQSDLLGKPASEEQVRRRLDALRHTHGGGGAGGMSGLFRYVAGAKWMSGADVVAELLGLPAKLQRCDCMITGEGSFDEQTIRFNKTLGRLLQMVVVENMRRRAAGEKLLGDVLVICGRTSYRDEEEVQRVLLDHMRKQKEHGDAGALAAAVPCVHLLALTPHHFPVSEALGNAGVCVEERMRRFLTGEERPAGEGHSVARAAEKKRSKL</sequence>
<evidence type="ECO:0000313" key="5">
    <source>
        <dbReference type="EMBL" id="ESL09409.1"/>
    </source>
</evidence>
<protein>
    <recommendedName>
        <fullName evidence="7">Glycerate kinase</fullName>
    </recommendedName>
</protein>
<dbReference type="SUPFAM" id="SSF110738">
    <property type="entry name" value="Glycerate kinase I"/>
    <property type="match status" value="1"/>
</dbReference>
<comment type="similarity">
    <text evidence="1">Belongs to the glycerate kinase type-1 family.</text>
</comment>
<dbReference type="VEuPathDB" id="TriTrypDB:TRSC58_02868"/>
<evidence type="ECO:0000256" key="2">
    <source>
        <dbReference type="ARBA" id="ARBA00022679"/>
    </source>
</evidence>
<dbReference type="InterPro" id="IPR036129">
    <property type="entry name" value="Glycerate_kinase_sf"/>
</dbReference>
<comment type="caution">
    <text evidence="5">The sequence shown here is derived from an EMBL/GenBank/DDBJ whole genome shotgun (WGS) entry which is preliminary data.</text>
</comment>
<evidence type="ECO:0000256" key="3">
    <source>
        <dbReference type="ARBA" id="ARBA00022777"/>
    </source>
</evidence>
<dbReference type="GO" id="GO:0008887">
    <property type="term" value="F:glycerate kinase activity"/>
    <property type="evidence" value="ECO:0007669"/>
    <property type="project" value="InterPro"/>
</dbReference>
<dbReference type="Gene3D" id="3.90.1510.10">
    <property type="entry name" value="Glycerate kinase, domain 2"/>
    <property type="match status" value="1"/>
</dbReference>
<dbReference type="Gene3D" id="3.40.50.10350">
    <property type="entry name" value="Glycerate kinase, domain 1"/>
    <property type="match status" value="1"/>
</dbReference>
<dbReference type="AlphaFoldDB" id="A0A061J3F1"/>
<reference evidence="5 6" key="1">
    <citation type="submission" date="2013-07" db="EMBL/GenBank/DDBJ databases">
        <authorList>
            <person name="Stoco P.H."/>
            <person name="Wagner G."/>
            <person name="Gerber A."/>
            <person name="Zaha A."/>
            <person name="Thompson C."/>
            <person name="Bartholomeu D.C."/>
            <person name="Luckemeyer D.D."/>
            <person name="Bahia D."/>
            <person name="Loreto E."/>
            <person name="Prestes E.B."/>
            <person name="Lima F.M."/>
            <person name="Rodrigues-Luiz G."/>
            <person name="Vallejo G.A."/>
            <person name="Filho J.F."/>
            <person name="Monteiro K.M."/>
            <person name="Tyler K.M."/>
            <person name="de Almeida L.G."/>
            <person name="Ortiz M.F."/>
            <person name="Siervo M.A."/>
            <person name="de Moraes M.H."/>
            <person name="Cunha O.L."/>
            <person name="Mendonca-Neto R."/>
            <person name="Silva R."/>
            <person name="Teixeira S.M."/>
            <person name="Murta S.M."/>
            <person name="Sincero T.C."/>
            <person name="Mendes T.A."/>
            <person name="Urmenyi T.P."/>
            <person name="Silva V.G."/>
            <person name="da Rocha W.D."/>
            <person name="Andersson B."/>
            <person name="Romanha A.J."/>
            <person name="Steindel M."/>
            <person name="de Vasconcelos A.T."/>
            <person name="Grisard E.C."/>
        </authorList>
    </citation>
    <scope>NUCLEOTIDE SEQUENCE [LARGE SCALE GENOMIC DNA]</scope>
    <source>
        <strain evidence="5 6">SC58</strain>
    </source>
</reference>
<evidence type="ECO:0000256" key="1">
    <source>
        <dbReference type="ARBA" id="ARBA00006284"/>
    </source>
</evidence>
<dbReference type="GO" id="GO:0031388">
    <property type="term" value="P:organic acid phosphorylation"/>
    <property type="evidence" value="ECO:0007669"/>
    <property type="project" value="InterPro"/>
</dbReference>
<evidence type="ECO:0008006" key="7">
    <source>
        <dbReference type="Google" id="ProtNLM"/>
    </source>
</evidence>
<dbReference type="Pfam" id="PF02595">
    <property type="entry name" value="Gly_kinase"/>
    <property type="match status" value="1"/>
</dbReference>
<dbReference type="Proteomes" id="UP000031737">
    <property type="component" value="Unassembled WGS sequence"/>
</dbReference>
<keyword evidence="3" id="KW-0418">Kinase</keyword>
<gene>
    <name evidence="5" type="ORF">TRSC58_02868</name>
</gene>
<name>A0A061J3F1_TRYRA</name>
<proteinExistence type="inferred from homology"/>
<keyword evidence="2" id="KW-0808">Transferase</keyword>
<evidence type="ECO:0000313" key="6">
    <source>
        <dbReference type="Proteomes" id="UP000031737"/>
    </source>
</evidence>
<accession>A0A061J3F1</accession>